<accession>A0A163X8J0</accession>
<keyword evidence="12" id="KW-1185">Reference proteome</keyword>
<dbReference type="Pfam" id="PF04095">
    <property type="entry name" value="NAPRTase"/>
    <property type="match status" value="1"/>
</dbReference>
<dbReference type="PIRSF" id="PIRSF000484">
    <property type="entry name" value="NAPRT"/>
    <property type="match status" value="1"/>
</dbReference>
<comment type="PTM">
    <text evidence="7 8">Transiently phosphorylated on a His residue during the reaction cycle. Phosphorylation strongly increases the affinity for substrates and increases the rate of nicotinate D-ribonucleotide production. Dephosphorylation regenerates the low-affinity form of the enzyme, leading to product release.</text>
</comment>
<keyword evidence="11" id="KW-0328">Glycosyltransferase</keyword>
<dbReference type="InterPro" id="IPR006406">
    <property type="entry name" value="Nic_PRibTrfase"/>
</dbReference>
<dbReference type="UniPathway" id="UPA00253">
    <property type="reaction ID" value="UER00457"/>
</dbReference>
<dbReference type="SUPFAM" id="SSF51690">
    <property type="entry name" value="Nicotinate/Quinolinate PRTase C-terminal domain-like"/>
    <property type="match status" value="1"/>
</dbReference>
<dbReference type="InterPro" id="IPR007229">
    <property type="entry name" value="Nic_PRibTrfase-Fam"/>
</dbReference>
<dbReference type="PANTHER" id="PTHR11098:SF1">
    <property type="entry name" value="NICOTINATE PHOSPHORIBOSYLTRANSFERASE"/>
    <property type="match status" value="1"/>
</dbReference>
<comment type="pathway">
    <text evidence="1 7 8">Cofactor biosynthesis; NAD(+) biosynthesis; nicotinate D-ribonucleotide from nicotinate: step 1/1.</text>
</comment>
<organism evidence="11 12">
    <name type="scientific">Myroides marinus</name>
    <dbReference type="NCBI Taxonomy" id="703342"/>
    <lineage>
        <taxon>Bacteria</taxon>
        <taxon>Pseudomonadati</taxon>
        <taxon>Bacteroidota</taxon>
        <taxon>Flavobacteriia</taxon>
        <taxon>Flavobacteriales</taxon>
        <taxon>Flavobacteriaceae</taxon>
        <taxon>Myroides</taxon>
    </lineage>
</organism>
<evidence type="ECO:0000256" key="5">
    <source>
        <dbReference type="ARBA" id="ARBA00022598"/>
    </source>
</evidence>
<evidence type="ECO:0000256" key="4">
    <source>
        <dbReference type="ARBA" id="ARBA00022553"/>
    </source>
</evidence>
<protein>
    <recommendedName>
        <fullName evidence="3 7">Nicotinate phosphoribosyltransferase</fullName>
        <shortName evidence="7">NAPRTase</shortName>
        <ecNumber evidence="3 7">6.3.4.21</ecNumber>
    </recommendedName>
</protein>
<name>A0A163X8J0_9FLAO</name>
<proteinExistence type="inferred from homology"/>
<dbReference type="InterPro" id="IPR036068">
    <property type="entry name" value="Nicotinate_pribotase-like_C"/>
</dbReference>
<evidence type="ECO:0000256" key="8">
    <source>
        <dbReference type="RuleBase" id="RU003838"/>
    </source>
</evidence>
<dbReference type="EMBL" id="LQNU01000071">
    <property type="protein sequence ID" value="KZE77486.1"/>
    <property type="molecule type" value="Genomic_DNA"/>
</dbReference>
<gene>
    <name evidence="7" type="primary">pncB</name>
    <name evidence="11" type="ORF">AV926_14515</name>
</gene>
<dbReference type="Gene3D" id="3.20.140.10">
    <property type="entry name" value="nicotinate phosphoribosyltransferase"/>
    <property type="match status" value="1"/>
</dbReference>
<feature type="domain" description="Nicotinate/nicotinamide phosphoribosyltransferase" evidence="9">
    <location>
        <begin position="167"/>
        <end position="393"/>
    </location>
</feature>
<keyword evidence="6 7" id="KW-0662">Pyridine nucleotide biosynthesis</keyword>
<dbReference type="AlphaFoldDB" id="A0A163X8J0"/>
<dbReference type="RefSeq" id="WP_038984660.1">
    <property type="nucleotide sequence ID" value="NZ_JWJO01000005.1"/>
</dbReference>
<evidence type="ECO:0000256" key="1">
    <source>
        <dbReference type="ARBA" id="ARBA00004952"/>
    </source>
</evidence>
<dbReference type="OrthoDB" id="9771406at2"/>
<dbReference type="Pfam" id="PF17767">
    <property type="entry name" value="NAPRTase_N"/>
    <property type="match status" value="1"/>
</dbReference>
<dbReference type="InterPro" id="IPR040727">
    <property type="entry name" value="NAPRTase_N"/>
</dbReference>
<comment type="caution">
    <text evidence="11">The sequence shown here is derived from an EMBL/GenBank/DDBJ whole genome shotgun (WGS) entry which is preliminary data.</text>
</comment>
<dbReference type="NCBIfam" id="TIGR01514">
    <property type="entry name" value="NAPRTase"/>
    <property type="match status" value="1"/>
</dbReference>
<reference evidence="11 12" key="1">
    <citation type="submission" date="2016-01" db="EMBL/GenBank/DDBJ databases">
        <title>Whole genome sequencing of Myroides marinus L41.</title>
        <authorList>
            <person name="Hong K.W."/>
        </authorList>
    </citation>
    <scope>NUCLEOTIDE SEQUENCE [LARGE SCALE GENOMIC DNA]</scope>
    <source>
        <strain evidence="11 12">L41</strain>
    </source>
</reference>
<evidence type="ECO:0000256" key="3">
    <source>
        <dbReference type="ARBA" id="ARBA00013236"/>
    </source>
</evidence>
<dbReference type="PANTHER" id="PTHR11098">
    <property type="entry name" value="NICOTINATE PHOSPHORIBOSYLTRANSFERASE"/>
    <property type="match status" value="1"/>
</dbReference>
<dbReference type="SUPFAM" id="SSF54675">
    <property type="entry name" value="Nicotinate/Quinolinate PRTase N-terminal domain-like"/>
    <property type="match status" value="1"/>
</dbReference>
<evidence type="ECO:0000313" key="12">
    <source>
        <dbReference type="Proteomes" id="UP000076630"/>
    </source>
</evidence>
<dbReference type="EC" id="6.3.4.21" evidence="3 7"/>
<comment type="function">
    <text evidence="7 8">Catalyzes the synthesis of beta-nicotinate D-ribonucleotide from nicotinate and 5-phospho-D-ribose 1-phosphate at the expense of ATP.</text>
</comment>
<dbReference type="GO" id="GO:0016757">
    <property type="term" value="F:glycosyltransferase activity"/>
    <property type="evidence" value="ECO:0007669"/>
    <property type="project" value="UniProtKB-KW"/>
</dbReference>
<keyword evidence="5 7" id="KW-0436">Ligase</keyword>
<comment type="catalytic activity">
    <reaction evidence="7 8">
        <text>5-phospho-alpha-D-ribose 1-diphosphate + nicotinate + ATP + H2O = nicotinate beta-D-ribonucleotide + ADP + phosphate + diphosphate</text>
        <dbReference type="Rhea" id="RHEA:36163"/>
        <dbReference type="ChEBI" id="CHEBI:15377"/>
        <dbReference type="ChEBI" id="CHEBI:30616"/>
        <dbReference type="ChEBI" id="CHEBI:32544"/>
        <dbReference type="ChEBI" id="CHEBI:33019"/>
        <dbReference type="ChEBI" id="CHEBI:43474"/>
        <dbReference type="ChEBI" id="CHEBI:57502"/>
        <dbReference type="ChEBI" id="CHEBI:58017"/>
        <dbReference type="ChEBI" id="CHEBI:456216"/>
        <dbReference type="EC" id="6.3.4.21"/>
    </reaction>
</comment>
<dbReference type="InterPro" id="IPR041525">
    <property type="entry name" value="N/Namide_PRibTrfase"/>
</dbReference>
<evidence type="ECO:0000256" key="2">
    <source>
        <dbReference type="ARBA" id="ARBA00010897"/>
    </source>
</evidence>
<dbReference type="GO" id="GO:0005829">
    <property type="term" value="C:cytosol"/>
    <property type="evidence" value="ECO:0007669"/>
    <property type="project" value="TreeGrafter"/>
</dbReference>
<evidence type="ECO:0000259" key="9">
    <source>
        <dbReference type="Pfam" id="PF04095"/>
    </source>
</evidence>
<dbReference type="NCBIfam" id="NF003704">
    <property type="entry name" value="PRK05321.1"/>
    <property type="match status" value="1"/>
</dbReference>
<dbReference type="GO" id="GO:0034355">
    <property type="term" value="P:NAD+ biosynthetic process via the salvage pathway"/>
    <property type="evidence" value="ECO:0007669"/>
    <property type="project" value="TreeGrafter"/>
</dbReference>
<feature type="modified residue" description="Phosphohistidine; by autocatalysis" evidence="7">
    <location>
        <position position="219"/>
    </location>
</feature>
<evidence type="ECO:0000256" key="7">
    <source>
        <dbReference type="HAMAP-Rule" id="MF_00570"/>
    </source>
</evidence>
<evidence type="ECO:0000313" key="11">
    <source>
        <dbReference type="EMBL" id="KZE77486.1"/>
    </source>
</evidence>
<keyword evidence="4 7" id="KW-0597">Phosphoprotein</keyword>
<comment type="similarity">
    <text evidence="2 7 8">Belongs to the NAPRTase family.</text>
</comment>
<dbReference type="Proteomes" id="UP000076630">
    <property type="component" value="Unassembled WGS sequence"/>
</dbReference>
<dbReference type="GO" id="GO:0004516">
    <property type="term" value="F:nicotinate phosphoribosyltransferase activity"/>
    <property type="evidence" value="ECO:0007669"/>
    <property type="project" value="UniProtKB-UniRule"/>
</dbReference>
<evidence type="ECO:0000259" key="10">
    <source>
        <dbReference type="Pfam" id="PF17767"/>
    </source>
</evidence>
<sequence length="398" mass="45593">METANTNQVIVSILDNDFYKFTMQYAAIKQFPYAKASYIFINRGKHKYPPGFAEALRAAVDEMAKLKLTKAEKIFLEKTCPYLDPTYLDFLQGYHYDPSEIEISQDGHDLEVHIKGYWYRTILWEVPLMSLICELYYRMTNSERDSSDEVIANTRKKIEKYKELGITIAEFGTRRRHSYAVHQLVVDTLKKYGDGSFIGTSNVHLAMKYNTKPIGTHAHEWFMFHAAKYGFKMANSMGLEHWVDTYRGDLGIALTDTYTSKVFFEQFDKKFAKLFDGVRHDSGDPLDFADQVIAHYKSLNIDPTQKTIIFSDGLNPEKVERIAKHCKGRIGMSFGIGTDFTNDVGLDAMNIVIKMSQALPEGGYWTDVVKLSDEPKKHTGTPEMIELAQRLLDIPVSE</sequence>
<feature type="domain" description="Nicotinate phosphoribosyltransferase N-terminal" evidence="10">
    <location>
        <begin position="14"/>
        <end position="132"/>
    </location>
</feature>
<evidence type="ECO:0000256" key="6">
    <source>
        <dbReference type="ARBA" id="ARBA00022642"/>
    </source>
</evidence>
<dbReference type="HAMAP" id="MF_00570">
    <property type="entry name" value="NAPRTase"/>
    <property type="match status" value="1"/>
</dbReference>
<keyword evidence="11" id="KW-0808">Transferase</keyword>